<feature type="transmembrane region" description="Helical" evidence="1">
    <location>
        <begin position="36"/>
        <end position="58"/>
    </location>
</feature>
<organism evidence="2 3">
    <name type="scientific">Hydromonas duriensis</name>
    <dbReference type="NCBI Taxonomy" id="1527608"/>
    <lineage>
        <taxon>Bacteria</taxon>
        <taxon>Pseudomonadati</taxon>
        <taxon>Pseudomonadota</taxon>
        <taxon>Betaproteobacteria</taxon>
        <taxon>Burkholderiales</taxon>
        <taxon>Burkholderiaceae</taxon>
        <taxon>Hydromonas</taxon>
    </lineage>
</organism>
<protein>
    <submittedName>
        <fullName evidence="2">Uncharacterized protein</fullName>
    </submittedName>
</protein>
<accession>A0A4R6Y5C2</accession>
<keyword evidence="1" id="KW-1133">Transmembrane helix</keyword>
<feature type="transmembrane region" description="Helical" evidence="1">
    <location>
        <begin position="7"/>
        <end position="30"/>
    </location>
</feature>
<dbReference type="EMBL" id="SNZE01000038">
    <property type="protein sequence ID" value="TDR27808.1"/>
    <property type="molecule type" value="Genomic_DNA"/>
</dbReference>
<feature type="transmembrane region" description="Helical" evidence="1">
    <location>
        <begin position="70"/>
        <end position="95"/>
    </location>
</feature>
<comment type="caution">
    <text evidence="2">The sequence shown here is derived from an EMBL/GenBank/DDBJ whole genome shotgun (WGS) entry which is preliminary data.</text>
</comment>
<sequence length="101" mass="11664">MKKIIFSFLYCMSLLWAFPLYIYIISTSFIQNNSLFYGLAMTFAFPVAVIIGMVYFYIKVFRHLFTCMECIKVLVFITFSSVFLVGSLFFGYGAILSTFGE</sequence>
<evidence type="ECO:0000256" key="1">
    <source>
        <dbReference type="SAM" id="Phobius"/>
    </source>
</evidence>
<evidence type="ECO:0000313" key="2">
    <source>
        <dbReference type="EMBL" id="TDR27808.1"/>
    </source>
</evidence>
<evidence type="ECO:0000313" key="3">
    <source>
        <dbReference type="Proteomes" id="UP000294480"/>
    </source>
</evidence>
<dbReference type="Proteomes" id="UP000294480">
    <property type="component" value="Unassembled WGS sequence"/>
</dbReference>
<gene>
    <name evidence="2" type="ORF">DFR44_13812</name>
</gene>
<dbReference type="AlphaFoldDB" id="A0A4R6Y5C2"/>
<reference evidence="2 3" key="1">
    <citation type="submission" date="2019-03" db="EMBL/GenBank/DDBJ databases">
        <title>Genomic Encyclopedia of Type Strains, Phase IV (KMG-IV): sequencing the most valuable type-strain genomes for metagenomic binning, comparative biology and taxonomic classification.</title>
        <authorList>
            <person name="Goeker M."/>
        </authorList>
    </citation>
    <scope>NUCLEOTIDE SEQUENCE [LARGE SCALE GENOMIC DNA]</scope>
    <source>
        <strain evidence="2 3">DSM 102852</strain>
    </source>
</reference>
<proteinExistence type="predicted"/>
<keyword evidence="3" id="KW-1185">Reference proteome</keyword>
<name>A0A4R6Y5C2_9BURK</name>
<keyword evidence="1" id="KW-0472">Membrane</keyword>
<keyword evidence="1" id="KW-0812">Transmembrane</keyword>